<gene>
    <name evidence="1" type="ORF">dnm_040640</name>
</gene>
<evidence type="ECO:0000313" key="2">
    <source>
        <dbReference type="Proteomes" id="UP000663722"/>
    </source>
</evidence>
<dbReference type="Proteomes" id="UP000663722">
    <property type="component" value="Chromosome"/>
</dbReference>
<reference evidence="1" key="1">
    <citation type="journal article" date="2021" name="Microb. Physiol.">
        <title>Proteogenomic Insights into the Physiology of Marine, Sulfate-Reducing, Filamentous Desulfonema limicola and Desulfonema magnum.</title>
        <authorList>
            <person name="Schnaars V."/>
            <person name="Wohlbrand L."/>
            <person name="Scheve S."/>
            <person name="Hinrichs C."/>
            <person name="Reinhardt R."/>
            <person name="Rabus R."/>
        </authorList>
    </citation>
    <scope>NUCLEOTIDE SEQUENCE</scope>
    <source>
        <strain evidence="1">4be13</strain>
    </source>
</reference>
<protein>
    <submittedName>
        <fullName evidence="1">Uncharacterized protein</fullName>
    </submittedName>
</protein>
<name>A0A975BLR2_9BACT</name>
<dbReference type="AlphaFoldDB" id="A0A975BLR2"/>
<organism evidence="1 2">
    <name type="scientific">Desulfonema magnum</name>
    <dbReference type="NCBI Taxonomy" id="45655"/>
    <lineage>
        <taxon>Bacteria</taxon>
        <taxon>Pseudomonadati</taxon>
        <taxon>Thermodesulfobacteriota</taxon>
        <taxon>Desulfobacteria</taxon>
        <taxon>Desulfobacterales</taxon>
        <taxon>Desulfococcaceae</taxon>
        <taxon>Desulfonema</taxon>
    </lineage>
</organism>
<accession>A0A975BLR2</accession>
<sequence length="47" mass="5387">MQVVQKECKKNASLYFCTPENMLLPGEVRVFFSKQITFPSFIISISS</sequence>
<dbReference type="KEGG" id="dmm:dnm_040640"/>
<proteinExistence type="predicted"/>
<evidence type="ECO:0000313" key="1">
    <source>
        <dbReference type="EMBL" id="QTA88024.1"/>
    </source>
</evidence>
<keyword evidence="2" id="KW-1185">Reference proteome</keyword>
<dbReference type="EMBL" id="CP061800">
    <property type="protein sequence ID" value="QTA88024.1"/>
    <property type="molecule type" value="Genomic_DNA"/>
</dbReference>